<dbReference type="InterPro" id="IPR010920">
    <property type="entry name" value="LSM_dom_sf"/>
</dbReference>
<keyword evidence="4 7" id="KW-0812">Transmembrane</keyword>
<evidence type="ECO:0000256" key="5">
    <source>
        <dbReference type="ARBA" id="ARBA00022989"/>
    </source>
</evidence>
<comment type="similarity">
    <text evidence="2">Belongs to the MscS (TC 1.A.23) family.</text>
</comment>
<keyword evidence="5 7" id="KW-1133">Transmembrane helix</keyword>
<proteinExistence type="inferred from homology"/>
<dbReference type="InParanoid" id="A0A7G1GB45"/>
<dbReference type="GO" id="GO:0008381">
    <property type="term" value="F:mechanosensitive monoatomic ion channel activity"/>
    <property type="evidence" value="ECO:0007669"/>
    <property type="project" value="InterPro"/>
</dbReference>
<dbReference type="Pfam" id="PF21082">
    <property type="entry name" value="MS_channel_3rd"/>
    <property type="match status" value="1"/>
</dbReference>
<feature type="transmembrane region" description="Helical" evidence="7">
    <location>
        <begin position="51"/>
        <end position="70"/>
    </location>
</feature>
<dbReference type="InterPro" id="IPR023408">
    <property type="entry name" value="MscS_beta-dom_sf"/>
</dbReference>
<feature type="domain" description="Mechanosensitive ion channel MscS" evidence="8">
    <location>
        <begin position="94"/>
        <end position="156"/>
    </location>
</feature>
<dbReference type="GO" id="GO:0005886">
    <property type="term" value="C:plasma membrane"/>
    <property type="evidence" value="ECO:0007669"/>
    <property type="project" value="UniProtKB-SubCell"/>
</dbReference>
<evidence type="ECO:0000313" key="10">
    <source>
        <dbReference type="EMBL" id="BBE31542.1"/>
    </source>
</evidence>
<sequence length="260" mass="29932">MNWLKLDIIIDYSIRIGASLLLLFLTKVVSNVLYNAITKNIKLKYKNSTKSLINLASYTFSVFIIISILFKDFMPFLTGMGISGIIVGLAVKEPVSNFICGILIMMNKIFLENEAVEINDVSGTIEEITLNHVLIKTWDGKLAYIPNNIVWSSKIIHYWPENIRRNELIIGISYESNIQKALSIINETLKNFDIVDDENHSTMILFDSFNSSSIDFNIKFWVKKEDFFTLKMNLAKKLKEEFDKNGIEIPYQKIDLKILK</sequence>
<dbReference type="PANTHER" id="PTHR30221:SF1">
    <property type="entry name" value="SMALL-CONDUCTANCE MECHANOSENSITIVE CHANNEL"/>
    <property type="match status" value="1"/>
</dbReference>
<organism evidence="10 11">
    <name type="scientific">Tepiditoga spiralis</name>
    <dbReference type="NCBI Taxonomy" id="2108365"/>
    <lineage>
        <taxon>Bacteria</taxon>
        <taxon>Thermotogati</taxon>
        <taxon>Thermotogota</taxon>
        <taxon>Thermotogae</taxon>
        <taxon>Petrotogales</taxon>
        <taxon>Petrotogaceae</taxon>
        <taxon>Tepiditoga</taxon>
    </lineage>
</organism>
<keyword evidence="3" id="KW-1003">Cell membrane</keyword>
<dbReference type="PANTHER" id="PTHR30221">
    <property type="entry name" value="SMALL-CONDUCTANCE MECHANOSENSITIVE CHANNEL"/>
    <property type="match status" value="1"/>
</dbReference>
<dbReference type="KEGG" id="ocy:OSSY52_16830"/>
<reference evidence="10 11" key="1">
    <citation type="submission" date="2018-06" db="EMBL/GenBank/DDBJ databases">
        <title>Genome sequencing of Oceanotoga sp. sy52.</title>
        <authorList>
            <person name="Mori K."/>
        </authorList>
    </citation>
    <scope>NUCLEOTIDE SEQUENCE [LARGE SCALE GENOMIC DNA]</scope>
    <source>
        <strain evidence="11">sy52</strain>
    </source>
</reference>
<gene>
    <name evidence="10" type="ORF">OSSY52_16830</name>
</gene>
<dbReference type="Gene3D" id="3.30.70.100">
    <property type="match status" value="1"/>
</dbReference>
<accession>A0A7G1GB45</accession>
<dbReference type="InterPro" id="IPR011066">
    <property type="entry name" value="MscS_channel_C_sf"/>
</dbReference>
<evidence type="ECO:0000259" key="9">
    <source>
        <dbReference type="Pfam" id="PF21082"/>
    </source>
</evidence>
<name>A0A7G1GB45_9BACT</name>
<dbReference type="InterPro" id="IPR045275">
    <property type="entry name" value="MscS_archaea/bacteria_type"/>
</dbReference>
<dbReference type="Proteomes" id="UP000516361">
    <property type="component" value="Chromosome"/>
</dbReference>
<evidence type="ECO:0000256" key="6">
    <source>
        <dbReference type="ARBA" id="ARBA00023136"/>
    </source>
</evidence>
<evidence type="ECO:0000313" key="11">
    <source>
        <dbReference type="Proteomes" id="UP000516361"/>
    </source>
</evidence>
<dbReference type="SUPFAM" id="SSF50182">
    <property type="entry name" value="Sm-like ribonucleoproteins"/>
    <property type="match status" value="1"/>
</dbReference>
<evidence type="ECO:0000256" key="1">
    <source>
        <dbReference type="ARBA" id="ARBA00004651"/>
    </source>
</evidence>
<dbReference type="Gene3D" id="2.30.30.60">
    <property type="match status" value="1"/>
</dbReference>
<dbReference type="InterPro" id="IPR011014">
    <property type="entry name" value="MscS_channel_TM-2"/>
</dbReference>
<evidence type="ECO:0000256" key="2">
    <source>
        <dbReference type="ARBA" id="ARBA00008017"/>
    </source>
</evidence>
<evidence type="ECO:0000256" key="4">
    <source>
        <dbReference type="ARBA" id="ARBA00022692"/>
    </source>
</evidence>
<comment type="subcellular location">
    <subcellularLocation>
        <location evidence="1">Cell membrane</location>
        <topology evidence="1">Multi-pass membrane protein</topology>
    </subcellularLocation>
</comment>
<feature type="domain" description="Mechanosensitive ion channel MscS C-terminal" evidence="9">
    <location>
        <begin position="167"/>
        <end position="249"/>
    </location>
</feature>
<keyword evidence="6 7" id="KW-0472">Membrane</keyword>
<dbReference type="FunCoup" id="A0A7G1GB45">
    <property type="interactions" value="118"/>
</dbReference>
<dbReference type="Pfam" id="PF00924">
    <property type="entry name" value="MS_channel_2nd"/>
    <property type="match status" value="1"/>
</dbReference>
<protein>
    <submittedName>
        <fullName evidence="10">Mechanosensitive ion channel protein</fullName>
    </submittedName>
</protein>
<dbReference type="AlphaFoldDB" id="A0A7G1GB45"/>
<dbReference type="InterPro" id="IPR006685">
    <property type="entry name" value="MscS_channel_2nd"/>
</dbReference>
<dbReference type="SUPFAM" id="SSF82689">
    <property type="entry name" value="Mechanosensitive channel protein MscS (YggB), C-terminal domain"/>
    <property type="match status" value="1"/>
</dbReference>
<dbReference type="RefSeq" id="WP_190614138.1">
    <property type="nucleotide sequence ID" value="NZ_AP018712.1"/>
</dbReference>
<evidence type="ECO:0000256" key="7">
    <source>
        <dbReference type="SAM" id="Phobius"/>
    </source>
</evidence>
<dbReference type="Gene3D" id="1.10.287.1260">
    <property type="match status" value="1"/>
</dbReference>
<feature type="transmembrane region" description="Helical" evidence="7">
    <location>
        <begin position="12"/>
        <end position="30"/>
    </location>
</feature>
<evidence type="ECO:0000256" key="3">
    <source>
        <dbReference type="ARBA" id="ARBA00022475"/>
    </source>
</evidence>
<keyword evidence="11" id="KW-1185">Reference proteome</keyword>
<dbReference type="SUPFAM" id="SSF82861">
    <property type="entry name" value="Mechanosensitive channel protein MscS (YggB), transmembrane region"/>
    <property type="match status" value="1"/>
</dbReference>
<dbReference type="EMBL" id="AP018712">
    <property type="protein sequence ID" value="BBE31542.1"/>
    <property type="molecule type" value="Genomic_DNA"/>
</dbReference>
<dbReference type="InterPro" id="IPR049278">
    <property type="entry name" value="MS_channel_C"/>
</dbReference>
<evidence type="ECO:0000259" key="8">
    <source>
        <dbReference type="Pfam" id="PF00924"/>
    </source>
</evidence>